<feature type="transmembrane region" description="Helical" evidence="9">
    <location>
        <begin position="407"/>
        <end position="428"/>
    </location>
</feature>
<feature type="transmembrane region" description="Helical" evidence="9">
    <location>
        <begin position="448"/>
        <end position="469"/>
    </location>
</feature>
<dbReference type="PANTHER" id="PTHR47019">
    <property type="entry name" value="LIPID II FLIPPASE MURJ"/>
    <property type="match status" value="1"/>
</dbReference>
<dbReference type="GO" id="GO:0015648">
    <property type="term" value="F:lipid-linked peptidoglycan transporter activity"/>
    <property type="evidence" value="ECO:0007669"/>
    <property type="project" value="TreeGrafter"/>
</dbReference>
<evidence type="ECO:0000313" key="10">
    <source>
        <dbReference type="EMBL" id="MCF4007637.1"/>
    </source>
</evidence>
<dbReference type="EMBL" id="JAKGSI010000006">
    <property type="protein sequence ID" value="MCF4007637.1"/>
    <property type="molecule type" value="Genomic_DNA"/>
</dbReference>
<dbReference type="InterPro" id="IPR004268">
    <property type="entry name" value="MurJ"/>
</dbReference>
<feature type="region of interest" description="Disordered" evidence="8">
    <location>
        <begin position="1"/>
        <end position="96"/>
    </location>
</feature>
<comment type="subcellular location">
    <subcellularLocation>
        <location evidence="1">Cell membrane</location>
        <topology evidence="1">Multi-pass membrane protein</topology>
    </subcellularLocation>
</comment>
<keyword evidence="11" id="KW-1185">Reference proteome</keyword>
<feature type="transmembrane region" description="Helical" evidence="9">
    <location>
        <begin position="367"/>
        <end position="386"/>
    </location>
</feature>
<keyword evidence="4" id="KW-0133">Cell shape</keyword>
<accession>A0A9X1QSL6</accession>
<feature type="transmembrane region" description="Helical" evidence="9">
    <location>
        <begin position="544"/>
        <end position="565"/>
    </location>
</feature>
<dbReference type="PANTHER" id="PTHR47019:SF1">
    <property type="entry name" value="LIPID II FLIPPASE MURJ"/>
    <property type="match status" value="1"/>
</dbReference>
<proteinExistence type="predicted"/>
<evidence type="ECO:0000256" key="2">
    <source>
        <dbReference type="ARBA" id="ARBA00022475"/>
    </source>
</evidence>
<evidence type="ECO:0000256" key="3">
    <source>
        <dbReference type="ARBA" id="ARBA00022692"/>
    </source>
</evidence>
<keyword evidence="2" id="KW-1003">Cell membrane</keyword>
<evidence type="ECO:0000256" key="9">
    <source>
        <dbReference type="SAM" id="Phobius"/>
    </source>
</evidence>
<evidence type="ECO:0000313" key="11">
    <source>
        <dbReference type="Proteomes" id="UP001139336"/>
    </source>
</evidence>
<feature type="compositionally biased region" description="Basic and acidic residues" evidence="8">
    <location>
        <begin position="85"/>
        <end position="94"/>
    </location>
</feature>
<keyword evidence="6 9" id="KW-1133">Transmembrane helix</keyword>
<name>A0A9X1QSL6_9CORY</name>
<gene>
    <name evidence="10" type="ORF">L1O03_10735</name>
</gene>
<comment type="caution">
    <text evidence="10">The sequence shown here is derived from an EMBL/GenBank/DDBJ whole genome shotgun (WGS) entry which is preliminary data.</text>
</comment>
<feature type="compositionally biased region" description="Low complexity" evidence="8">
    <location>
        <begin position="1022"/>
        <end position="1046"/>
    </location>
</feature>
<evidence type="ECO:0000256" key="1">
    <source>
        <dbReference type="ARBA" id="ARBA00004651"/>
    </source>
</evidence>
<dbReference type="GO" id="GO:0005886">
    <property type="term" value="C:plasma membrane"/>
    <property type="evidence" value="ECO:0007669"/>
    <property type="project" value="UniProtKB-SubCell"/>
</dbReference>
<sequence length="1192" mass="126207">MNPTDPAHRSSSAPRAGLRSRIVPPSPPAPVPEPRPASRSASPEFPPQEDKSRLDRAPGATRTAEAIPVKELKAQPAATATDTAVDDKPSDTDVVRSTGSMAIPTLLSRITGFLRNVLIGTSLGSAVASAFNTANTLPNLITEIVLGAVLTSLVVPVLVRAEKEDEDRGAEFIRRLFTLSMTILVVVTLCVVIAAPILVRMYLRADGEVNVIQSTSFAIWLLPQVLFYGMFSLFMAVLNTKGYFRPGAWAPVANNIVSIAVLLVYQFLPGELDPSAPSGLFDPHVLLLGLGTTLGVVVQFLIMLPPLRRARVNLRPLWGIDARLKQFAGMGLAIIVYVGISQFGYAISTRVASGSDASAPFIYSQHWLLLQVPYGIIGVTLLTAIMPRLSRYAAEGDDQAVVRDLTLATKLTFIALIPVVIFFTFFGLDIAQTLFAFRDFTTHDADLLGWTLSFSAFTLIPYSLVLLHLRVFYAREEAWTPTFIIAGITVAKVVLSYLAPLVASSQERVVVLLGAANGFGFVAGALIGVFLLRRKLGHLQSRTILHTTAWAVGASLAGILASWIFNVIVSHLLGGVLDAMGKVGAFLHLGIMGILFLVVTGVALSFSGLPEVQNVGLAMGRIPGLRRFVRPNTDEQIAIAEPTQQELSAQMQGIDAFNASPVPPPMSAGVVRGPRLVPGAPVADGRFRLLADHGSVPGARFWQAKELATGRTVALVFVDTSGSAPLAPASPAAAAGAASEVVRRTRKLAALEHPGIAPNIEVRAYRSGCLVVADWVPGRPLRDVADSGGADPHAAAFATAEVADAAAAAHQVKTPLGLDNRSRIRISTEGVAVLAFPAVLGGATYEDDFSAIASTLSALVSDESEATDVLAVRDEARAATAQLKGEVDSSEGEQVSMAQLAEHLRQVGLTGQDAEDEPDVEATPGIVLEGEEKIPQPTAQPGFGSKSYRGHTLTLMGMLVLLLVIIVAAMSAWFASLLVGNRDESPISVDSFHSTQQEGAVSTQYPTSARLWWPRTHDGEQGSATPTAPDAPDAGSAPADAPEGAPIPAIIDGNSATEWESPDMRGEGEEQGFGILLTLPHTVNLSSIYLDAVGEQTRVTVYSVPRDVALDQLHDRSAARPLKRATLKDAPLSISVPQKTSSQAILLWFSPTTGTAAAQGEQVPPNHIHVKDVTITGATVPDLAATSTDNPL</sequence>
<feature type="transmembrane region" description="Helical" evidence="9">
    <location>
        <begin position="113"/>
        <end position="134"/>
    </location>
</feature>
<feature type="compositionally biased region" description="Pro residues" evidence="8">
    <location>
        <begin position="24"/>
        <end position="35"/>
    </location>
</feature>
<dbReference type="PRINTS" id="PR01806">
    <property type="entry name" value="VIRFACTRMVIN"/>
</dbReference>
<feature type="transmembrane region" description="Helical" evidence="9">
    <location>
        <begin position="509"/>
        <end position="532"/>
    </location>
</feature>
<dbReference type="Proteomes" id="UP001139336">
    <property type="component" value="Unassembled WGS sequence"/>
</dbReference>
<dbReference type="AlphaFoldDB" id="A0A9X1QSL6"/>
<feature type="transmembrane region" description="Helical" evidence="9">
    <location>
        <begin position="140"/>
        <end position="159"/>
    </location>
</feature>
<dbReference type="Gene3D" id="3.30.200.20">
    <property type="entry name" value="Phosphorylase Kinase, domain 1"/>
    <property type="match status" value="1"/>
</dbReference>
<feature type="transmembrane region" description="Helical" evidence="9">
    <location>
        <begin position="481"/>
        <end position="503"/>
    </location>
</feature>
<evidence type="ECO:0000256" key="5">
    <source>
        <dbReference type="ARBA" id="ARBA00022984"/>
    </source>
</evidence>
<feature type="region of interest" description="Disordered" evidence="8">
    <location>
        <begin position="1014"/>
        <end position="1068"/>
    </location>
</feature>
<dbReference type="GO" id="GO:0008360">
    <property type="term" value="P:regulation of cell shape"/>
    <property type="evidence" value="ECO:0007669"/>
    <property type="project" value="UniProtKB-KW"/>
</dbReference>
<feature type="transmembrane region" description="Helical" evidence="9">
    <location>
        <begin position="217"/>
        <end position="237"/>
    </location>
</feature>
<dbReference type="GO" id="GO:0009252">
    <property type="term" value="P:peptidoglycan biosynthetic process"/>
    <property type="evidence" value="ECO:0007669"/>
    <property type="project" value="UniProtKB-KW"/>
</dbReference>
<dbReference type="CDD" id="cd13123">
    <property type="entry name" value="MATE_MurJ_like"/>
    <property type="match status" value="1"/>
</dbReference>
<feature type="transmembrane region" description="Helical" evidence="9">
    <location>
        <begin position="249"/>
        <end position="268"/>
    </location>
</feature>
<feature type="transmembrane region" description="Helical" evidence="9">
    <location>
        <begin position="953"/>
        <end position="975"/>
    </location>
</feature>
<dbReference type="Gene3D" id="1.10.510.10">
    <property type="entry name" value="Transferase(Phosphotransferase) domain 1"/>
    <property type="match status" value="1"/>
</dbReference>
<dbReference type="CDD" id="cd13973">
    <property type="entry name" value="PK_MviN-like"/>
    <property type="match status" value="1"/>
</dbReference>
<dbReference type="Pfam" id="PF03023">
    <property type="entry name" value="MurJ"/>
    <property type="match status" value="1"/>
</dbReference>
<evidence type="ECO:0000256" key="7">
    <source>
        <dbReference type="ARBA" id="ARBA00023136"/>
    </source>
</evidence>
<keyword evidence="7 9" id="KW-0472">Membrane</keyword>
<evidence type="ECO:0000256" key="8">
    <source>
        <dbReference type="SAM" id="MobiDB-lite"/>
    </source>
</evidence>
<dbReference type="GO" id="GO:0034204">
    <property type="term" value="P:lipid translocation"/>
    <property type="evidence" value="ECO:0007669"/>
    <property type="project" value="TreeGrafter"/>
</dbReference>
<keyword evidence="3 9" id="KW-0812">Transmembrane</keyword>
<reference evidence="10" key="1">
    <citation type="submission" date="2022-01" db="EMBL/GenBank/DDBJ databases">
        <title>Corynebacterium sp. nov isolated from isolated from the feces of the greater white-fronted geese (Anser albifrons) at Poyang Lake, PR China.</title>
        <authorList>
            <person name="Liu Q."/>
        </authorList>
    </citation>
    <scope>NUCLEOTIDE SEQUENCE</scope>
    <source>
        <strain evidence="10">JCM 32435</strain>
    </source>
</reference>
<keyword evidence="5" id="KW-0573">Peptidoglycan synthesis</keyword>
<feature type="transmembrane region" description="Helical" evidence="9">
    <location>
        <begin position="327"/>
        <end position="347"/>
    </location>
</feature>
<feature type="transmembrane region" description="Helical" evidence="9">
    <location>
        <begin position="585"/>
        <end position="609"/>
    </location>
</feature>
<dbReference type="InterPro" id="IPR051050">
    <property type="entry name" value="Lipid_II_flippase_MurJ/MviN"/>
</dbReference>
<protein>
    <submittedName>
        <fullName evidence="10">Murein biosynthesis integral membrane protein MurJ</fullName>
    </submittedName>
</protein>
<organism evidence="10 11">
    <name type="scientific">Corynebacterium uropygiale</name>
    <dbReference type="NCBI Taxonomy" id="1775911"/>
    <lineage>
        <taxon>Bacteria</taxon>
        <taxon>Bacillati</taxon>
        <taxon>Actinomycetota</taxon>
        <taxon>Actinomycetes</taxon>
        <taxon>Mycobacteriales</taxon>
        <taxon>Corynebacteriaceae</taxon>
        <taxon>Corynebacterium</taxon>
    </lineage>
</organism>
<feature type="transmembrane region" description="Helical" evidence="9">
    <location>
        <begin position="179"/>
        <end position="197"/>
    </location>
</feature>
<evidence type="ECO:0000256" key="6">
    <source>
        <dbReference type="ARBA" id="ARBA00022989"/>
    </source>
</evidence>
<evidence type="ECO:0000256" key="4">
    <source>
        <dbReference type="ARBA" id="ARBA00022960"/>
    </source>
</evidence>
<feature type="transmembrane region" description="Helical" evidence="9">
    <location>
        <begin position="288"/>
        <end position="307"/>
    </location>
</feature>
<feature type="compositionally biased region" description="Polar residues" evidence="8">
    <location>
        <begin position="1"/>
        <end position="13"/>
    </location>
</feature>